<organism evidence="11">
    <name type="scientific">Lacrimispora sp. BS-2</name>
    <dbReference type="NCBI Taxonomy" id="3151850"/>
    <lineage>
        <taxon>Bacteria</taxon>
        <taxon>Bacillati</taxon>
        <taxon>Bacillota</taxon>
        <taxon>Clostridia</taxon>
        <taxon>Lachnospirales</taxon>
        <taxon>Lachnospiraceae</taxon>
        <taxon>Lacrimispora</taxon>
    </lineage>
</organism>
<keyword evidence="2" id="KW-0813">Transport</keyword>
<name>A0AAU7PQG5_9FIRM</name>
<evidence type="ECO:0000256" key="5">
    <source>
        <dbReference type="ARBA" id="ARBA00022840"/>
    </source>
</evidence>
<gene>
    <name evidence="11" type="ORF">ABFV83_18920</name>
</gene>
<evidence type="ECO:0000256" key="7">
    <source>
        <dbReference type="ARBA" id="ARBA00023136"/>
    </source>
</evidence>
<reference evidence="11" key="1">
    <citation type="submission" date="2024-06" db="EMBL/GenBank/DDBJ databases">
        <title>Lacrimispora cavernae sp. nov., a novel anaerobe isolated from bat guano pile inside a cave.</title>
        <authorList>
            <person name="Miller S.L."/>
            <person name="Lu N."/>
            <person name="King J."/>
            <person name="Sankaranarayanan K."/>
            <person name="Lawson P.A."/>
        </authorList>
    </citation>
    <scope>NUCLEOTIDE SEQUENCE</scope>
    <source>
        <strain evidence="11">BS-2</strain>
    </source>
</reference>
<dbReference type="InterPro" id="IPR036640">
    <property type="entry name" value="ABC1_TM_sf"/>
</dbReference>
<dbReference type="PROSITE" id="PS50929">
    <property type="entry name" value="ABC_TM1F"/>
    <property type="match status" value="1"/>
</dbReference>
<dbReference type="InterPro" id="IPR039421">
    <property type="entry name" value="Type_1_exporter"/>
</dbReference>
<proteinExistence type="predicted"/>
<dbReference type="Pfam" id="PF00005">
    <property type="entry name" value="ABC_tran"/>
    <property type="match status" value="1"/>
</dbReference>
<keyword evidence="5 11" id="KW-0067">ATP-binding</keyword>
<feature type="domain" description="ABC transmembrane type-1" evidence="10">
    <location>
        <begin position="20"/>
        <end position="299"/>
    </location>
</feature>
<dbReference type="InterPro" id="IPR011527">
    <property type="entry name" value="ABC1_TM_dom"/>
</dbReference>
<evidence type="ECO:0000256" key="2">
    <source>
        <dbReference type="ARBA" id="ARBA00022448"/>
    </source>
</evidence>
<dbReference type="PANTHER" id="PTHR24221">
    <property type="entry name" value="ATP-BINDING CASSETTE SUB-FAMILY B"/>
    <property type="match status" value="1"/>
</dbReference>
<dbReference type="Gene3D" id="1.20.1560.10">
    <property type="entry name" value="ABC transporter type 1, transmembrane domain"/>
    <property type="match status" value="1"/>
</dbReference>
<evidence type="ECO:0000259" key="10">
    <source>
        <dbReference type="PROSITE" id="PS50929"/>
    </source>
</evidence>
<evidence type="ECO:0000313" key="11">
    <source>
        <dbReference type="EMBL" id="XBS53851.1"/>
    </source>
</evidence>
<dbReference type="InterPro" id="IPR027417">
    <property type="entry name" value="P-loop_NTPase"/>
</dbReference>
<feature type="transmembrane region" description="Helical" evidence="8">
    <location>
        <begin position="241"/>
        <end position="264"/>
    </location>
</feature>
<dbReference type="GO" id="GO:0005524">
    <property type="term" value="F:ATP binding"/>
    <property type="evidence" value="ECO:0007669"/>
    <property type="project" value="UniProtKB-KW"/>
</dbReference>
<dbReference type="SUPFAM" id="SSF52540">
    <property type="entry name" value="P-loop containing nucleoside triphosphate hydrolases"/>
    <property type="match status" value="1"/>
</dbReference>
<protein>
    <submittedName>
        <fullName evidence="11">ABC transporter ATP-binding protein</fullName>
    </submittedName>
</protein>
<feature type="transmembrane region" description="Helical" evidence="8">
    <location>
        <begin position="21"/>
        <end position="42"/>
    </location>
</feature>
<evidence type="ECO:0000256" key="3">
    <source>
        <dbReference type="ARBA" id="ARBA00022692"/>
    </source>
</evidence>
<dbReference type="PROSITE" id="PS50893">
    <property type="entry name" value="ABC_TRANSPORTER_2"/>
    <property type="match status" value="1"/>
</dbReference>
<feature type="domain" description="ABC transporter" evidence="9">
    <location>
        <begin position="330"/>
        <end position="564"/>
    </location>
</feature>
<dbReference type="Gene3D" id="3.40.50.300">
    <property type="entry name" value="P-loop containing nucleotide triphosphate hydrolases"/>
    <property type="match status" value="1"/>
</dbReference>
<keyword evidence="3 8" id="KW-0812">Transmembrane</keyword>
<accession>A0AAU7PQG5</accession>
<dbReference type="GO" id="GO:0140359">
    <property type="term" value="F:ABC-type transporter activity"/>
    <property type="evidence" value="ECO:0007669"/>
    <property type="project" value="InterPro"/>
</dbReference>
<dbReference type="PROSITE" id="PS00211">
    <property type="entry name" value="ABC_TRANSPORTER_1"/>
    <property type="match status" value="1"/>
</dbReference>
<feature type="transmembrane region" description="Helical" evidence="8">
    <location>
        <begin position="131"/>
        <end position="152"/>
    </location>
</feature>
<evidence type="ECO:0000256" key="1">
    <source>
        <dbReference type="ARBA" id="ARBA00004651"/>
    </source>
</evidence>
<feature type="transmembrane region" description="Helical" evidence="8">
    <location>
        <begin position="158"/>
        <end position="175"/>
    </location>
</feature>
<dbReference type="InterPro" id="IPR003593">
    <property type="entry name" value="AAA+_ATPase"/>
</dbReference>
<feature type="transmembrane region" description="Helical" evidence="8">
    <location>
        <begin position="54"/>
        <end position="74"/>
    </location>
</feature>
<keyword evidence="4" id="KW-0547">Nucleotide-binding</keyword>
<dbReference type="EMBL" id="CP157940">
    <property type="protein sequence ID" value="XBS53851.1"/>
    <property type="molecule type" value="Genomic_DNA"/>
</dbReference>
<dbReference type="FunFam" id="3.40.50.300:FF:000287">
    <property type="entry name" value="Multidrug ABC transporter ATP-binding protein"/>
    <property type="match status" value="1"/>
</dbReference>
<dbReference type="InterPro" id="IPR017871">
    <property type="entry name" value="ABC_transporter-like_CS"/>
</dbReference>
<dbReference type="PANTHER" id="PTHR24221:SF397">
    <property type="entry name" value="ABC TRANSPORTER, ATP-BINDING TRANSMEMBRANE PROTEIN"/>
    <property type="match status" value="1"/>
</dbReference>
<evidence type="ECO:0000256" key="8">
    <source>
        <dbReference type="SAM" id="Phobius"/>
    </source>
</evidence>
<dbReference type="RefSeq" id="WP_349946097.1">
    <property type="nucleotide sequence ID" value="NZ_CP157940.1"/>
</dbReference>
<dbReference type="Pfam" id="PF00664">
    <property type="entry name" value="ABC_membrane"/>
    <property type="match status" value="1"/>
</dbReference>
<dbReference type="SMART" id="SM00382">
    <property type="entry name" value="AAA"/>
    <property type="match status" value="1"/>
</dbReference>
<evidence type="ECO:0000259" key="9">
    <source>
        <dbReference type="PROSITE" id="PS50893"/>
    </source>
</evidence>
<keyword evidence="7 8" id="KW-0472">Membrane</keyword>
<dbReference type="InterPro" id="IPR003439">
    <property type="entry name" value="ABC_transporter-like_ATP-bd"/>
</dbReference>
<dbReference type="GO" id="GO:0005886">
    <property type="term" value="C:plasma membrane"/>
    <property type="evidence" value="ECO:0007669"/>
    <property type="project" value="UniProtKB-SubCell"/>
</dbReference>
<sequence>MIRQILNTLTAQGRRALSSAITWFTLYALSGIGTVLLVLRILDKVVSGSGGSLIPFWLGLVVLLLIRGASNALADMRKHFAGFDLNYELRTRIVRRLKDFSLGFYTSERLGEVSTIVHKDVNNMVMVVGHLWPRMLGDIIVSLVVAAALLVLNWRMGLLMISVLPLALCLLFWGLRRGSELEAESGNQLADFVSLFVEYVKGIPLLKAFSGSRQLDEEIEKRTEAFGESSKRLSRYKAQKLSYYGLLVDMAFGIMSVMGMVLVFSGKLELITFFLYIIISKEFYKPFSAMESYWMNYLTVTDSYRRIQKLLDAPLVREAEHPRQPAGADIAFCDVGFSYGENDFALKKMTFYAPERSITALVGASGSGKTTVTNLLLRFWDVDSGSIQIGGVDIRDMRYDDLLDSISIVMQNVQLFADTIENNLRIGKSAASEEEIVMAAKRARIHDFIISLPQGYQTPISENGTTLSGGQRQRLSIARAFLKDAPILVLDEFTSNVDPGNELLIQEAISELARGRTVLVIAHRLRTIRTADKILVFRDGEITEQGSHEELMHKDGQYSSLFHAQSAVL</sequence>
<dbReference type="GO" id="GO:0016887">
    <property type="term" value="F:ATP hydrolysis activity"/>
    <property type="evidence" value="ECO:0007669"/>
    <property type="project" value="InterPro"/>
</dbReference>
<dbReference type="AlphaFoldDB" id="A0AAU7PQG5"/>
<dbReference type="GO" id="GO:0034040">
    <property type="term" value="F:ATPase-coupled lipid transmembrane transporter activity"/>
    <property type="evidence" value="ECO:0007669"/>
    <property type="project" value="TreeGrafter"/>
</dbReference>
<keyword evidence="6 8" id="KW-1133">Transmembrane helix</keyword>
<evidence type="ECO:0000256" key="6">
    <source>
        <dbReference type="ARBA" id="ARBA00022989"/>
    </source>
</evidence>
<dbReference type="SUPFAM" id="SSF90123">
    <property type="entry name" value="ABC transporter transmembrane region"/>
    <property type="match status" value="1"/>
</dbReference>
<evidence type="ECO:0000256" key="4">
    <source>
        <dbReference type="ARBA" id="ARBA00022741"/>
    </source>
</evidence>
<comment type="subcellular location">
    <subcellularLocation>
        <location evidence="1">Cell membrane</location>
        <topology evidence="1">Multi-pass membrane protein</topology>
    </subcellularLocation>
</comment>